<dbReference type="InterPro" id="IPR001128">
    <property type="entry name" value="Cyt_P450"/>
</dbReference>
<dbReference type="InterPro" id="IPR047146">
    <property type="entry name" value="Cyt_P450_E_CYP52_fungi"/>
</dbReference>
<evidence type="ECO:0000256" key="2">
    <source>
        <dbReference type="ARBA" id="ARBA00010617"/>
    </source>
</evidence>
<keyword evidence="6 8" id="KW-0408">Iron</keyword>
<dbReference type="InterPro" id="IPR017972">
    <property type="entry name" value="Cyt_P450_CS"/>
</dbReference>
<evidence type="ECO:0000256" key="3">
    <source>
        <dbReference type="ARBA" id="ARBA00022617"/>
    </source>
</evidence>
<reference evidence="10" key="1">
    <citation type="submission" date="2019-07" db="EMBL/GenBank/DDBJ databases">
        <title>Hyphodiscus hymeniophilus genome sequencing and assembly.</title>
        <authorList>
            <person name="Kramer G."/>
            <person name="Nodwell J."/>
        </authorList>
    </citation>
    <scope>NUCLEOTIDE SEQUENCE</scope>
    <source>
        <strain evidence="10">ATCC 34498</strain>
    </source>
</reference>
<proteinExistence type="inferred from homology"/>
<keyword evidence="7 9" id="KW-0503">Monooxygenase</keyword>
<evidence type="ECO:0000256" key="4">
    <source>
        <dbReference type="ARBA" id="ARBA00022723"/>
    </source>
</evidence>
<comment type="cofactor">
    <cofactor evidence="1 8">
        <name>heme</name>
        <dbReference type="ChEBI" id="CHEBI:30413"/>
    </cofactor>
</comment>
<dbReference type="InterPro" id="IPR002402">
    <property type="entry name" value="Cyt_P450_E_grp-II"/>
</dbReference>
<dbReference type="GO" id="GO:0005506">
    <property type="term" value="F:iron ion binding"/>
    <property type="evidence" value="ECO:0007669"/>
    <property type="project" value="InterPro"/>
</dbReference>
<evidence type="ECO:0000256" key="5">
    <source>
        <dbReference type="ARBA" id="ARBA00023002"/>
    </source>
</evidence>
<dbReference type="CDD" id="cd11063">
    <property type="entry name" value="CYP52"/>
    <property type="match status" value="1"/>
</dbReference>
<dbReference type="GO" id="GO:0016712">
    <property type="term" value="F:oxidoreductase activity, acting on paired donors, with incorporation or reduction of molecular oxygen, reduced flavin or flavoprotein as one donor, and incorporation of one atom of oxygen"/>
    <property type="evidence" value="ECO:0007669"/>
    <property type="project" value="InterPro"/>
</dbReference>
<evidence type="ECO:0000256" key="8">
    <source>
        <dbReference type="PIRSR" id="PIRSR602402-1"/>
    </source>
</evidence>
<dbReference type="Gene3D" id="1.10.630.10">
    <property type="entry name" value="Cytochrome P450"/>
    <property type="match status" value="1"/>
</dbReference>
<keyword evidence="5 9" id="KW-0560">Oxidoreductase</keyword>
<dbReference type="InterPro" id="IPR036396">
    <property type="entry name" value="Cyt_P450_sf"/>
</dbReference>
<comment type="caution">
    <text evidence="10">The sequence shown here is derived from an EMBL/GenBank/DDBJ whole genome shotgun (WGS) entry which is preliminary data.</text>
</comment>
<evidence type="ECO:0000256" key="7">
    <source>
        <dbReference type="ARBA" id="ARBA00023033"/>
    </source>
</evidence>
<organism evidence="10 11">
    <name type="scientific">Hyphodiscus hymeniophilus</name>
    <dbReference type="NCBI Taxonomy" id="353542"/>
    <lineage>
        <taxon>Eukaryota</taxon>
        <taxon>Fungi</taxon>
        <taxon>Dikarya</taxon>
        <taxon>Ascomycota</taxon>
        <taxon>Pezizomycotina</taxon>
        <taxon>Leotiomycetes</taxon>
        <taxon>Helotiales</taxon>
        <taxon>Hyphodiscaceae</taxon>
        <taxon>Hyphodiscus</taxon>
    </lineage>
</organism>
<dbReference type="PANTHER" id="PTHR24287:SF1">
    <property type="entry name" value="P450, PUTATIVE (EUROFUNG)-RELATED"/>
    <property type="match status" value="1"/>
</dbReference>
<dbReference type="GO" id="GO:0020037">
    <property type="term" value="F:heme binding"/>
    <property type="evidence" value="ECO:0007669"/>
    <property type="project" value="InterPro"/>
</dbReference>
<protein>
    <submittedName>
        <fullName evidence="10">Cytochrome P450-CM2</fullName>
    </submittedName>
</protein>
<sequence length="535" mass="61489">MARLFLKEAALLFIFWAIYKQFQNWLRWRALKQFGAKYGCGAAPAIPNKLPGGLERYAILFTGFKGMDFLEDMIRARFTEMGCNTYRIFGLFNSSIVTTAEPENIQAILGTKFHDFDLGPSRRENFHDMLGNGIFTAEGEAWARYRSQLKPQFTRDQVSDLETADRHLQALFKALPQQNTDGWIESVDIQPYLYRFTMDASTEFLFGESFQDSSKTRKVQGDMDFAEAITYAQEYLFWRIRLRGLYWLAKSKRFKYACKVVKDFGDVYVRKALDPNYKRASVGSGQKEKFVMLDAMVAETRDPVELRDQILHLLLAGRDTTSALLSWTILLLARNPEEFEKLRDVVIDTFGTEEEPKQKLTFTSLKACKAITYVLYEAMRLYPLLPINGRVALRDTVLPTGGGPDRKQPLAIMKGEQVGYSIYVMHRRADIWGEDADEFVPKRWEGRKLGWEYLPFSGGPRVCLGREYSLEKMWSFADELEQYALNEASFVVVSILRRFDKIEALHKGPVRKSLSLTLSPMDGVKVKMHRAVASS</sequence>
<dbReference type="PANTHER" id="PTHR24287">
    <property type="entry name" value="P450, PUTATIVE (EUROFUNG)-RELATED"/>
    <property type="match status" value="1"/>
</dbReference>
<dbReference type="PRINTS" id="PR00385">
    <property type="entry name" value="P450"/>
</dbReference>
<dbReference type="AlphaFoldDB" id="A0A9P6VH69"/>
<evidence type="ECO:0000256" key="6">
    <source>
        <dbReference type="ARBA" id="ARBA00023004"/>
    </source>
</evidence>
<dbReference type="SUPFAM" id="SSF48264">
    <property type="entry name" value="Cytochrome P450"/>
    <property type="match status" value="1"/>
</dbReference>
<dbReference type="Pfam" id="PF00067">
    <property type="entry name" value="p450"/>
    <property type="match status" value="1"/>
</dbReference>
<dbReference type="EMBL" id="VNKQ01000011">
    <property type="protein sequence ID" value="KAG0647858.1"/>
    <property type="molecule type" value="Genomic_DNA"/>
</dbReference>
<feature type="binding site" description="axial binding residue" evidence="8">
    <location>
        <position position="463"/>
    </location>
    <ligand>
        <name>heme</name>
        <dbReference type="ChEBI" id="CHEBI:30413"/>
    </ligand>
    <ligandPart>
        <name>Fe</name>
        <dbReference type="ChEBI" id="CHEBI:18248"/>
    </ligandPart>
</feature>
<dbReference type="OrthoDB" id="1470350at2759"/>
<keyword evidence="4 8" id="KW-0479">Metal-binding</keyword>
<dbReference type="InterPro" id="IPR002974">
    <property type="entry name" value="Cyt_P450_E_CYP52_ascomycetes"/>
</dbReference>
<evidence type="ECO:0000313" key="10">
    <source>
        <dbReference type="EMBL" id="KAG0647858.1"/>
    </source>
</evidence>
<evidence type="ECO:0000313" key="11">
    <source>
        <dbReference type="Proteomes" id="UP000785200"/>
    </source>
</evidence>
<dbReference type="PROSITE" id="PS00086">
    <property type="entry name" value="CYTOCHROME_P450"/>
    <property type="match status" value="1"/>
</dbReference>
<evidence type="ECO:0000256" key="9">
    <source>
        <dbReference type="RuleBase" id="RU000461"/>
    </source>
</evidence>
<comment type="similarity">
    <text evidence="2 9">Belongs to the cytochrome P450 family.</text>
</comment>
<name>A0A9P6VH69_9HELO</name>
<keyword evidence="11" id="KW-1185">Reference proteome</keyword>
<dbReference type="PRINTS" id="PR01239">
    <property type="entry name" value="EP450IICYP52"/>
</dbReference>
<evidence type="ECO:0000256" key="1">
    <source>
        <dbReference type="ARBA" id="ARBA00001971"/>
    </source>
</evidence>
<gene>
    <name evidence="10" type="ORF">D0Z07_5720</name>
</gene>
<dbReference type="Proteomes" id="UP000785200">
    <property type="component" value="Unassembled WGS sequence"/>
</dbReference>
<keyword evidence="3 8" id="KW-0349">Heme</keyword>
<dbReference type="PRINTS" id="PR00464">
    <property type="entry name" value="EP450II"/>
</dbReference>
<accession>A0A9P6VH69</accession>